<accession>A0ABT7C611</accession>
<comment type="caution">
    <text evidence="1">The sequence shown here is derived from an EMBL/GenBank/DDBJ whole genome shotgun (WGS) entry which is preliminary data.</text>
</comment>
<protein>
    <submittedName>
        <fullName evidence="1">Uncharacterized protein</fullName>
    </submittedName>
</protein>
<dbReference type="Proteomes" id="UP001170379">
    <property type="component" value="Unassembled WGS sequence"/>
</dbReference>
<name>A0ABT7C611_9MICO</name>
<proteinExistence type="predicted"/>
<keyword evidence="2" id="KW-1185">Reference proteome</keyword>
<sequence>MSEDKEPRISAIGGHVDDLTITDADSIRIEDMGGSHWMRIEAHGKAYEFTISSVQGGSNVYLDDVTPVEVGDECG</sequence>
<evidence type="ECO:0000313" key="1">
    <source>
        <dbReference type="EMBL" id="MDJ1370642.1"/>
    </source>
</evidence>
<dbReference type="EMBL" id="PXVD01000006">
    <property type="protein sequence ID" value="MDJ1370642.1"/>
    <property type="molecule type" value="Genomic_DNA"/>
</dbReference>
<evidence type="ECO:0000313" key="2">
    <source>
        <dbReference type="Proteomes" id="UP001170379"/>
    </source>
</evidence>
<dbReference type="RefSeq" id="WP_026937840.1">
    <property type="nucleotide sequence ID" value="NZ_CP028426.1"/>
</dbReference>
<reference evidence="1" key="1">
    <citation type="submission" date="2018-03" db="EMBL/GenBank/DDBJ databases">
        <authorList>
            <person name="Nunes O.C."/>
            <person name="Lopes A.R."/>
            <person name="Froufe H."/>
            <person name="Munoz-Merida A."/>
            <person name="Barroso C."/>
            <person name="Egas C."/>
        </authorList>
    </citation>
    <scope>NUCLEOTIDE SEQUENCE</scope>
    <source>
        <strain evidence="1">ON4</strain>
    </source>
</reference>
<gene>
    <name evidence="1" type="ORF">C7K25_04555</name>
</gene>
<organism evidence="1 2">
    <name type="scientific">Gulosibacter molinativorax</name>
    <dbReference type="NCBI Taxonomy" id="256821"/>
    <lineage>
        <taxon>Bacteria</taxon>
        <taxon>Bacillati</taxon>
        <taxon>Actinomycetota</taxon>
        <taxon>Actinomycetes</taxon>
        <taxon>Micrococcales</taxon>
        <taxon>Microbacteriaceae</taxon>
        <taxon>Gulosibacter</taxon>
    </lineage>
</organism>
<reference evidence="1" key="2">
    <citation type="journal article" date="2022" name="Sci. Rep.">
        <title>In silico prediction of the enzymes involved in the degradation of the herbicide molinate by Gulosibacter molinativorax ON4T.</title>
        <authorList>
            <person name="Lopes A.R."/>
            <person name="Bunin E."/>
            <person name="Viana A.T."/>
            <person name="Froufe H."/>
            <person name="Munoz-Merida A."/>
            <person name="Pinho D."/>
            <person name="Figueiredo J."/>
            <person name="Barroso C."/>
            <person name="Vaz-Moreira I."/>
            <person name="Bellanger X."/>
            <person name="Egas C."/>
            <person name="Nunes O.C."/>
        </authorList>
    </citation>
    <scope>NUCLEOTIDE SEQUENCE</scope>
    <source>
        <strain evidence="1">ON4</strain>
    </source>
</reference>